<dbReference type="EMBL" id="CABITT030000003">
    <property type="protein sequence ID" value="VVA98743.1"/>
    <property type="molecule type" value="Genomic_DNA"/>
</dbReference>
<dbReference type="Proteomes" id="UP000489600">
    <property type="component" value="Unassembled WGS sequence"/>
</dbReference>
<reference evidence="1" key="1">
    <citation type="submission" date="2019-07" db="EMBL/GenBank/DDBJ databases">
        <authorList>
            <person name="Dittberner H."/>
        </authorList>
    </citation>
    <scope>NUCLEOTIDE SEQUENCE [LARGE SCALE GENOMIC DNA]</scope>
</reference>
<keyword evidence="2" id="KW-1185">Reference proteome</keyword>
<gene>
    <name evidence="1" type="ORF">ANE_LOCUS9188</name>
</gene>
<dbReference type="AlphaFoldDB" id="A0A565BAW7"/>
<accession>A0A565BAW7</accession>
<sequence>MLQKRANRRVGARGGNRQPANAAPVVDYAALSDAMTQSMRELLAPLLQLVPVANRAPGVKVPQ</sequence>
<evidence type="ECO:0000313" key="2">
    <source>
        <dbReference type="Proteomes" id="UP000489600"/>
    </source>
</evidence>
<name>A0A565BAW7_9BRAS</name>
<proteinExistence type="predicted"/>
<organism evidence="1 2">
    <name type="scientific">Arabis nemorensis</name>
    <dbReference type="NCBI Taxonomy" id="586526"/>
    <lineage>
        <taxon>Eukaryota</taxon>
        <taxon>Viridiplantae</taxon>
        <taxon>Streptophyta</taxon>
        <taxon>Embryophyta</taxon>
        <taxon>Tracheophyta</taxon>
        <taxon>Spermatophyta</taxon>
        <taxon>Magnoliopsida</taxon>
        <taxon>eudicotyledons</taxon>
        <taxon>Gunneridae</taxon>
        <taxon>Pentapetalae</taxon>
        <taxon>rosids</taxon>
        <taxon>malvids</taxon>
        <taxon>Brassicales</taxon>
        <taxon>Brassicaceae</taxon>
        <taxon>Arabideae</taxon>
        <taxon>Arabis</taxon>
    </lineage>
</organism>
<comment type="caution">
    <text evidence="1">The sequence shown here is derived from an EMBL/GenBank/DDBJ whole genome shotgun (WGS) entry which is preliminary data.</text>
</comment>
<protein>
    <submittedName>
        <fullName evidence="1">Uncharacterized protein</fullName>
    </submittedName>
</protein>
<evidence type="ECO:0000313" key="1">
    <source>
        <dbReference type="EMBL" id="VVA98743.1"/>
    </source>
</evidence>